<dbReference type="EMBL" id="BBMR01000002">
    <property type="protein sequence ID" value="GAL17776.1"/>
    <property type="molecule type" value="Genomic_DNA"/>
</dbReference>
<name>A0A090RR63_9VIBR</name>
<dbReference type="STRING" id="990268.JCM19235_6329"/>
<protein>
    <submittedName>
        <fullName evidence="1">Uncharacterized protein</fullName>
    </submittedName>
</protein>
<accession>A0A090RR63</accession>
<gene>
    <name evidence="1" type="ORF">JCM19235_6329</name>
</gene>
<dbReference type="Proteomes" id="UP000029228">
    <property type="component" value="Unassembled WGS sequence"/>
</dbReference>
<reference evidence="1 2" key="2">
    <citation type="submission" date="2014-09" db="EMBL/GenBank/DDBJ databases">
        <authorList>
            <consortium name="NBRP consortium"/>
            <person name="Sawabe T."/>
            <person name="Meirelles P."/>
            <person name="Nakanishi M."/>
            <person name="Sayaka M."/>
            <person name="Hattori M."/>
            <person name="Ohkuma M."/>
        </authorList>
    </citation>
    <scope>NUCLEOTIDE SEQUENCE [LARGE SCALE GENOMIC DNA]</scope>
    <source>
        <strain evidence="2">JCM19235</strain>
    </source>
</reference>
<evidence type="ECO:0000313" key="1">
    <source>
        <dbReference type="EMBL" id="GAL17776.1"/>
    </source>
</evidence>
<organism evidence="1 2">
    <name type="scientific">Vibrio maritimus</name>
    <dbReference type="NCBI Taxonomy" id="990268"/>
    <lineage>
        <taxon>Bacteria</taxon>
        <taxon>Pseudomonadati</taxon>
        <taxon>Pseudomonadota</taxon>
        <taxon>Gammaproteobacteria</taxon>
        <taxon>Vibrionales</taxon>
        <taxon>Vibrionaceae</taxon>
        <taxon>Vibrio</taxon>
    </lineage>
</organism>
<evidence type="ECO:0000313" key="2">
    <source>
        <dbReference type="Proteomes" id="UP000029228"/>
    </source>
</evidence>
<proteinExistence type="predicted"/>
<keyword evidence="2" id="KW-1185">Reference proteome</keyword>
<dbReference type="AlphaFoldDB" id="A0A090RR63"/>
<reference evidence="1 2" key="1">
    <citation type="submission" date="2014-09" db="EMBL/GenBank/DDBJ databases">
        <title>Vibrio maritimus JCM 19235. (C45) whole genome shotgun sequence.</title>
        <authorList>
            <person name="Sawabe T."/>
            <person name="Meirelles P."/>
            <person name="Nakanishi M."/>
            <person name="Sayaka M."/>
            <person name="Hattori M."/>
            <person name="Ohkuma M."/>
        </authorList>
    </citation>
    <scope>NUCLEOTIDE SEQUENCE [LARGE SCALE GENOMIC DNA]</scope>
    <source>
        <strain evidence="2">JCM19235</strain>
    </source>
</reference>
<sequence>MFPINKLAAGLEDDTISESTRVTLKEKLDLLPEGAHQYLIDSYANPVKNILLEQEKLSA</sequence>
<comment type="caution">
    <text evidence="1">The sequence shown here is derived from an EMBL/GenBank/DDBJ whole genome shotgun (WGS) entry which is preliminary data.</text>
</comment>